<comment type="caution">
    <text evidence="2">The sequence shown here is derived from an EMBL/GenBank/DDBJ whole genome shotgun (WGS) entry which is preliminary data.</text>
</comment>
<organism evidence="2 3">
    <name type="scientific">Dreissena polymorpha</name>
    <name type="common">Zebra mussel</name>
    <name type="synonym">Mytilus polymorpha</name>
    <dbReference type="NCBI Taxonomy" id="45954"/>
    <lineage>
        <taxon>Eukaryota</taxon>
        <taxon>Metazoa</taxon>
        <taxon>Spiralia</taxon>
        <taxon>Lophotrochozoa</taxon>
        <taxon>Mollusca</taxon>
        <taxon>Bivalvia</taxon>
        <taxon>Autobranchia</taxon>
        <taxon>Heteroconchia</taxon>
        <taxon>Euheterodonta</taxon>
        <taxon>Imparidentia</taxon>
        <taxon>Neoheterodontei</taxon>
        <taxon>Myida</taxon>
        <taxon>Dreissenoidea</taxon>
        <taxon>Dreissenidae</taxon>
        <taxon>Dreissena</taxon>
    </lineage>
</organism>
<evidence type="ECO:0000313" key="3">
    <source>
        <dbReference type="Proteomes" id="UP000828390"/>
    </source>
</evidence>
<dbReference type="EMBL" id="JAIWYP010000002">
    <property type="protein sequence ID" value="KAH3875045.1"/>
    <property type="molecule type" value="Genomic_DNA"/>
</dbReference>
<protein>
    <recommendedName>
        <fullName evidence="1">HTH psq-type domain-containing protein</fullName>
    </recommendedName>
</protein>
<reference evidence="2" key="2">
    <citation type="submission" date="2020-11" db="EMBL/GenBank/DDBJ databases">
        <authorList>
            <person name="McCartney M.A."/>
            <person name="Auch B."/>
            <person name="Kono T."/>
            <person name="Mallez S."/>
            <person name="Becker A."/>
            <person name="Gohl D.M."/>
            <person name="Silverstein K.A.T."/>
            <person name="Koren S."/>
            <person name="Bechman K.B."/>
            <person name="Herman A."/>
            <person name="Abrahante J.E."/>
            <person name="Garbe J."/>
        </authorList>
    </citation>
    <scope>NUCLEOTIDE SEQUENCE</scope>
    <source>
        <strain evidence="2">Duluth1</strain>
        <tissue evidence="2">Whole animal</tissue>
    </source>
</reference>
<proteinExistence type="predicted"/>
<sequence length="93" mass="10810">MSAFPSSVQMKRRRNYDPYQIVLAYKEVMESGMSIYKAARVFGFPESTLRDRHLGIQPVDQLPSHGPKPIFPRDEENLLVNHLSYMSNIEYGY</sequence>
<reference evidence="2" key="1">
    <citation type="journal article" date="2019" name="bioRxiv">
        <title>The Genome of the Zebra Mussel, Dreissena polymorpha: A Resource for Invasive Species Research.</title>
        <authorList>
            <person name="McCartney M.A."/>
            <person name="Auch B."/>
            <person name="Kono T."/>
            <person name="Mallez S."/>
            <person name="Zhang Y."/>
            <person name="Obille A."/>
            <person name="Becker A."/>
            <person name="Abrahante J.E."/>
            <person name="Garbe J."/>
            <person name="Badalamenti J.P."/>
            <person name="Herman A."/>
            <person name="Mangelson H."/>
            <person name="Liachko I."/>
            <person name="Sullivan S."/>
            <person name="Sone E.D."/>
            <person name="Koren S."/>
            <person name="Silverstein K.A.T."/>
            <person name="Beckman K.B."/>
            <person name="Gohl D.M."/>
        </authorList>
    </citation>
    <scope>NUCLEOTIDE SEQUENCE</scope>
    <source>
        <strain evidence="2">Duluth1</strain>
        <tissue evidence="2">Whole animal</tissue>
    </source>
</reference>
<gene>
    <name evidence="2" type="ORF">DPMN_038305</name>
</gene>
<dbReference type="InterPro" id="IPR009057">
    <property type="entry name" value="Homeodomain-like_sf"/>
</dbReference>
<evidence type="ECO:0000313" key="2">
    <source>
        <dbReference type="EMBL" id="KAH3875045.1"/>
    </source>
</evidence>
<dbReference type="Pfam" id="PF05225">
    <property type="entry name" value="HTH_psq"/>
    <property type="match status" value="1"/>
</dbReference>
<feature type="domain" description="HTH psq-type" evidence="1">
    <location>
        <begin position="20"/>
        <end position="54"/>
    </location>
</feature>
<keyword evidence="3" id="KW-1185">Reference proteome</keyword>
<dbReference type="GO" id="GO:0003677">
    <property type="term" value="F:DNA binding"/>
    <property type="evidence" value="ECO:0007669"/>
    <property type="project" value="InterPro"/>
</dbReference>
<dbReference type="InterPro" id="IPR007889">
    <property type="entry name" value="HTH_Psq"/>
</dbReference>
<dbReference type="Gene3D" id="1.10.10.60">
    <property type="entry name" value="Homeodomain-like"/>
    <property type="match status" value="1"/>
</dbReference>
<name>A0A9D4MCV4_DREPO</name>
<dbReference type="SUPFAM" id="SSF46689">
    <property type="entry name" value="Homeodomain-like"/>
    <property type="match status" value="1"/>
</dbReference>
<accession>A0A9D4MCV4</accession>
<evidence type="ECO:0000259" key="1">
    <source>
        <dbReference type="Pfam" id="PF05225"/>
    </source>
</evidence>
<dbReference type="AlphaFoldDB" id="A0A9D4MCV4"/>
<dbReference type="Proteomes" id="UP000828390">
    <property type="component" value="Unassembled WGS sequence"/>
</dbReference>